<dbReference type="SUPFAM" id="SSF82171">
    <property type="entry name" value="DPP6 N-terminal domain-like"/>
    <property type="match status" value="1"/>
</dbReference>
<evidence type="ECO:0000259" key="8">
    <source>
        <dbReference type="Pfam" id="PF23797"/>
    </source>
</evidence>
<evidence type="ECO:0000313" key="12">
    <source>
        <dbReference type="EMBL" id="OCK81787.1"/>
    </source>
</evidence>
<sequence>MRNLRNIGRSLLRFTDNNLPLTATAWDASSNSLICAFGPCESRAVIELKRLKEHTDTQDEKLKKIASWDAPCPLPSLSYDAILDLHYFSDSLTSCLILAGGDIIIVREEPLSGEDLIEIVGSVDAGISAAAWSPDEELLAIITQANTILYMTREFESVTSANFSPDDIKVSNHVSVGWGKAETQFKGKRAKALRDPTMPEHVDEGVLSPFDDRSVAISWRGDGAYVAVNTVESETRRIIRIYSREGLLDSVSEPVDGLESALSWRPSGNLLAGIQRLNDRIDVVFFERNGLRHGQFSLRLSSEELENMTTPLKLKWNNDSSVLAVCFPEKAQLWTMGNYHYYLKQEVEFPRSERGHTVINTWHPERPLRLALATSDSLQTLEYVFTTASGSTCSPNDFGLLSVIDGSSLKVTPLRVANIPPPMSLHQLYLKHNALDVAISNSSTRIAVLSETDISLYSVEISKKPIPDPVFVWRTTIPLGHCPRQIAFKGDAEILLLTSQWDKESSTLWKCGEEKVYCLGETTGFGSISNLFSSINREQVYLQTTSAFVVKVDTSVIVPDTTELRGKLVNKFPSTVSWVQVADYAEEAICFGLTTSGVLYANERVLIRNCTSFLVTHAHLIFTTTQHLLKFVHLTTVEELEIPLDEPEKDERCRTIERGARLVIGMPTAYSVVLQMPRGNLETIYPRALVLASIRRSIEMKDYKRAFLTCRSQRVDMNILHDHAPEQFMANVHLFVKQIKKVEHIDLFLSQLRDEDVSETMYKDTIRDKVPNAIAVPTNGANSEASLGKNFKVNRICDAFLKTLEVHKDYHLQNIITAHVCKTPPDLDAGLRVVGNLQEAKDAQAERAAEHICFLADVNQLYDSALGLYNLELALLIAQQSQKDPREYLPYLQSLQELPPLRLKFKVDDQLGRRTKALTHLHALEAFDELRGYVEKHSLYSDALEIFKYEPLQLNEIMKLYADYLSNHNQFKEAGIAYEYLSNHASASDAYRSANLWRESLSSAMLANLPAAELTSLASTLAEGLVETKDFFSAATIHLDYLSDIETAARVFCKGYFFSEAIRVVTLQSRPELIDDVVDPGLVEGSASMTELLADCKGQIQAQVPRLQELRVKKAEDPLAFFDGPDDPSIPDNISLAPTDHSTSAGTFMTRYTNRTGTINTTTTRKTSKNRRREERKRARGKKGSVYEEEYLVNSISRLIERVNSVNEEVQRLCEGLMRRGMRERAAAVQAVMREVVGLCEGCLGEVFLVEKGAEMEVKGEVEDGGERPVGADGVLWDSLEQSRKMKEAPVVKAFEGMRLL</sequence>
<evidence type="ECO:0000313" key="13">
    <source>
        <dbReference type="Proteomes" id="UP000250266"/>
    </source>
</evidence>
<dbReference type="PANTHER" id="PTHR12747">
    <property type="entry name" value="ELONGATOR COMPLEX PROTEIN 1"/>
    <property type="match status" value="1"/>
</dbReference>
<feature type="domain" description="ELP1 three-helical bundle" evidence="11">
    <location>
        <begin position="1073"/>
        <end position="1244"/>
    </location>
</feature>
<dbReference type="PIRSF" id="PIRSF017233">
    <property type="entry name" value="IKAP"/>
    <property type="match status" value="1"/>
</dbReference>
<keyword evidence="13" id="KW-1185">Reference proteome</keyword>
<evidence type="ECO:0000256" key="2">
    <source>
        <dbReference type="ARBA" id="ARBA00006086"/>
    </source>
</evidence>
<feature type="domain" description="ELP1 N-terminal second beta-propeller" evidence="8">
    <location>
        <begin position="403"/>
        <end position="663"/>
    </location>
</feature>
<name>A0A8E2ED16_9PEZI</name>
<dbReference type="InterPro" id="IPR056164">
    <property type="entry name" value="Beta-prop_ELP1_1st"/>
</dbReference>
<accession>A0A8E2ED16</accession>
<evidence type="ECO:0000256" key="1">
    <source>
        <dbReference type="ARBA" id="ARBA00005043"/>
    </source>
</evidence>
<feature type="region of interest" description="Disordered" evidence="6">
    <location>
        <begin position="1155"/>
        <end position="1181"/>
    </location>
</feature>
<dbReference type="Pfam" id="PF23878">
    <property type="entry name" value="TPR_ELP1"/>
    <property type="match status" value="1"/>
</dbReference>
<evidence type="ECO:0000259" key="10">
    <source>
        <dbReference type="Pfam" id="PF23925"/>
    </source>
</evidence>
<comment type="function">
    <text evidence="5">Component of the elongator complex which is required for multiple tRNA modifications, including mcm5U (5-methoxycarbonylmethyl uridine), mcm5s2U (5-methoxycarbonylmethyl-2-thiouridine), and ncm5U (5-carbamoylmethyl uridine). The elongator complex catalyzes formation of carboxymethyluridine in the wobble base at position 34 in tRNAs.</text>
</comment>
<evidence type="ECO:0000256" key="4">
    <source>
        <dbReference type="ARBA" id="ARBA00022694"/>
    </source>
</evidence>
<dbReference type="EMBL" id="KV744908">
    <property type="protein sequence ID" value="OCK81787.1"/>
    <property type="molecule type" value="Genomic_DNA"/>
</dbReference>
<proteinExistence type="inferred from homology"/>
<dbReference type="InterPro" id="IPR056166">
    <property type="entry name" value="TPR_ELP1"/>
</dbReference>
<keyword evidence="4" id="KW-0819">tRNA processing</keyword>
<gene>
    <name evidence="12" type="ORF">K432DRAFT_380954</name>
</gene>
<dbReference type="OrthoDB" id="40048at2759"/>
<dbReference type="InterPro" id="IPR006849">
    <property type="entry name" value="Elp1"/>
</dbReference>
<feature type="domain" description="ELP1 first N-terminal beta-propeller" evidence="7">
    <location>
        <begin position="1"/>
        <end position="365"/>
    </location>
</feature>
<keyword evidence="3 5" id="KW-0963">Cytoplasm</keyword>
<comment type="similarity">
    <text evidence="2 5">Belongs to the ELP1/IKA1 family.</text>
</comment>
<dbReference type="InterPro" id="IPR056165">
    <property type="entry name" value="Beta-prop_ELP1_2nd"/>
</dbReference>
<dbReference type="Pfam" id="PF23797">
    <property type="entry name" value="Beta-prop_ELP1_2nd"/>
    <property type="match status" value="1"/>
</dbReference>
<dbReference type="Proteomes" id="UP000250266">
    <property type="component" value="Unassembled WGS sequence"/>
</dbReference>
<evidence type="ECO:0000259" key="7">
    <source>
        <dbReference type="Pfam" id="PF04762"/>
    </source>
</evidence>
<dbReference type="GO" id="GO:0033588">
    <property type="term" value="C:elongator holoenzyme complex"/>
    <property type="evidence" value="ECO:0007669"/>
    <property type="project" value="InterPro"/>
</dbReference>
<protein>
    <recommendedName>
        <fullName evidence="5">Elongator complex protein 1</fullName>
    </recommendedName>
</protein>
<evidence type="ECO:0000256" key="3">
    <source>
        <dbReference type="ARBA" id="ARBA00022490"/>
    </source>
</evidence>
<feature type="domain" description="ELP1 TPR" evidence="9">
    <location>
        <begin position="904"/>
        <end position="1063"/>
    </location>
</feature>
<evidence type="ECO:0000259" key="9">
    <source>
        <dbReference type="Pfam" id="PF23878"/>
    </source>
</evidence>
<dbReference type="GO" id="GO:0002926">
    <property type="term" value="P:tRNA wobble base 5-methoxycarbonylmethyl-2-thiouridinylation"/>
    <property type="evidence" value="ECO:0007669"/>
    <property type="project" value="TreeGrafter"/>
</dbReference>
<feature type="domain" description="ELP1 alpha-solenoid" evidence="10">
    <location>
        <begin position="687"/>
        <end position="895"/>
    </location>
</feature>
<dbReference type="PANTHER" id="PTHR12747:SF0">
    <property type="entry name" value="ELONGATOR COMPLEX PROTEIN 1"/>
    <property type="match status" value="1"/>
</dbReference>
<comment type="pathway">
    <text evidence="1">tRNA modification; 5-methoxycarbonylmethyl-2-thiouridine-tRNA biosynthesis.</text>
</comment>
<keyword evidence="5" id="KW-0539">Nucleus</keyword>
<dbReference type="UniPathway" id="UPA00988"/>
<dbReference type="InterPro" id="IPR056169">
    <property type="entry name" value="HB_ELP1"/>
</dbReference>
<dbReference type="Pfam" id="PF04762">
    <property type="entry name" value="Beta-prop_ELP1_1st"/>
    <property type="match status" value="1"/>
</dbReference>
<evidence type="ECO:0000259" key="11">
    <source>
        <dbReference type="Pfam" id="PF23936"/>
    </source>
</evidence>
<organism evidence="12 13">
    <name type="scientific">Lepidopterella palustris CBS 459.81</name>
    <dbReference type="NCBI Taxonomy" id="1314670"/>
    <lineage>
        <taxon>Eukaryota</taxon>
        <taxon>Fungi</taxon>
        <taxon>Dikarya</taxon>
        <taxon>Ascomycota</taxon>
        <taxon>Pezizomycotina</taxon>
        <taxon>Dothideomycetes</taxon>
        <taxon>Pleosporomycetidae</taxon>
        <taxon>Mytilinidiales</taxon>
        <taxon>Argynnaceae</taxon>
        <taxon>Lepidopterella</taxon>
    </lineage>
</organism>
<dbReference type="InterPro" id="IPR056167">
    <property type="entry name" value="A-sol_ELP1"/>
</dbReference>
<evidence type="ECO:0000256" key="6">
    <source>
        <dbReference type="SAM" id="MobiDB-lite"/>
    </source>
</evidence>
<reference evidence="12 13" key="1">
    <citation type="journal article" date="2016" name="Nat. Commun.">
        <title>Ectomycorrhizal ecology is imprinted in the genome of the dominant symbiotic fungus Cenococcum geophilum.</title>
        <authorList>
            <consortium name="DOE Joint Genome Institute"/>
            <person name="Peter M."/>
            <person name="Kohler A."/>
            <person name="Ohm R.A."/>
            <person name="Kuo A."/>
            <person name="Krutzmann J."/>
            <person name="Morin E."/>
            <person name="Arend M."/>
            <person name="Barry K.W."/>
            <person name="Binder M."/>
            <person name="Choi C."/>
            <person name="Clum A."/>
            <person name="Copeland A."/>
            <person name="Grisel N."/>
            <person name="Haridas S."/>
            <person name="Kipfer T."/>
            <person name="LaButti K."/>
            <person name="Lindquist E."/>
            <person name="Lipzen A."/>
            <person name="Maire R."/>
            <person name="Meier B."/>
            <person name="Mihaltcheva S."/>
            <person name="Molinier V."/>
            <person name="Murat C."/>
            <person name="Poggeler S."/>
            <person name="Quandt C.A."/>
            <person name="Sperisen C."/>
            <person name="Tritt A."/>
            <person name="Tisserant E."/>
            <person name="Crous P.W."/>
            <person name="Henrissat B."/>
            <person name="Nehls U."/>
            <person name="Egli S."/>
            <person name="Spatafora J.W."/>
            <person name="Grigoriev I.V."/>
            <person name="Martin F.M."/>
        </authorList>
    </citation>
    <scope>NUCLEOTIDE SEQUENCE [LARGE SCALE GENOMIC DNA]</scope>
    <source>
        <strain evidence="12 13">CBS 459.81</strain>
    </source>
</reference>
<dbReference type="GO" id="GO:0005634">
    <property type="term" value="C:nucleus"/>
    <property type="evidence" value="ECO:0007669"/>
    <property type="project" value="UniProtKB-SubCell"/>
</dbReference>
<dbReference type="GO" id="GO:0000049">
    <property type="term" value="F:tRNA binding"/>
    <property type="evidence" value="ECO:0007669"/>
    <property type="project" value="TreeGrafter"/>
</dbReference>
<dbReference type="GO" id="GO:0005829">
    <property type="term" value="C:cytosol"/>
    <property type="evidence" value="ECO:0007669"/>
    <property type="project" value="TreeGrafter"/>
</dbReference>
<dbReference type="Pfam" id="PF23925">
    <property type="entry name" value="A-sol_ELP1"/>
    <property type="match status" value="1"/>
</dbReference>
<evidence type="ECO:0000256" key="5">
    <source>
        <dbReference type="PIRNR" id="PIRNR017233"/>
    </source>
</evidence>
<dbReference type="Pfam" id="PF23936">
    <property type="entry name" value="HB_ELP1"/>
    <property type="match status" value="1"/>
</dbReference>
<comment type="subcellular location">
    <subcellularLocation>
        <location evidence="5">Cytoplasm</location>
    </subcellularLocation>
    <subcellularLocation>
        <location evidence="5">Nucleus</location>
    </subcellularLocation>
</comment>
<feature type="compositionally biased region" description="Low complexity" evidence="6">
    <location>
        <begin position="1155"/>
        <end position="1165"/>
    </location>
</feature>